<accession>A0ABX7BWJ9</accession>
<dbReference type="RefSeq" id="WP_201655025.1">
    <property type="nucleotide sequence ID" value="NZ_CP068047.1"/>
</dbReference>
<evidence type="ECO:0000313" key="2">
    <source>
        <dbReference type="EMBL" id="QQR35429.1"/>
    </source>
</evidence>
<evidence type="ECO:0000313" key="3">
    <source>
        <dbReference type="Proteomes" id="UP000595460"/>
    </source>
</evidence>
<organism evidence="2 3">
    <name type="scientific">Devosia oryziradicis</name>
    <dbReference type="NCBI Taxonomy" id="2801335"/>
    <lineage>
        <taxon>Bacteria</taxon>
        <taxon>Pseudomonadati</taxon>
        <taxon>Pseudomonadota</taxon>
        <taxon>Alphaproteobacteria</taxon>
        <taxon>Hyphomicrobiales</taxon>
        <taxon>Devosiaceae</taxon>
        <taxon>Devosia</taxon>
    </lineage>
</organism>
<dbReference type="EMBL" id="CP068047">
    <property type="protein sequence ID" value="QQR35429.1"/>
    <property type="molecule type" value="Genomic_DNA"/>
</dbReference>
<name>A0ABX7BWJ9_9HYPH</name>
<evidence type="ECO:0000256" key="1">
    <source>
        <dbReference type="SAM" id="MobiDB-lite"/>
    </source>
</evidence>
<evidence type="ECO:0008006" key="4">
    <source>
        <dbReference type="Google" id="ProtNLM"/>
    </source>
</evidence>
<dbReference type="Proteomes" id="UP000595460">
    <property type="component" value="Chromosome"/>
</dbReference>
<gene>
    <name evidence="2" type="ORF">JI749_13850</name>
</gene>
<sequence length="87" mass="8505">MPDQFSSHAPGLESPAAHGFAITPSDGADLADVTRAIYVGGSGSLSLTLLSGANVTLTGVAGGTLLPLRARAIKATGTTATSLVGLL</sequence>
<proteinExistence type="predicted"/>
<keyword evidence="3" id="KW-1185">Reference proteome</keyword>
<protein>
    <recommendedName>
        <fullName evidence="4">Auto-transporter adhesin head GIN domain-containing protein</fullName>
    </recommendedName>
</protein>
<feature type="region of interest" description="Disordered" evidence="1">
    <location>
        <begin position="1"/>
        <end position="20"/>
    </location>
</feature>
<reference evidence="2 3" key="1">
    <citation type="submission" date="2021-01" db="EMBL/GenBank/DDBJ databases">
        <title>Genome seq and assembly of Devosia sp. G19.</title>
        <authorList>
            <person name="Chhetri G."/>
        </authorList>
    </citation>
    <scope>NUCLEOTIDE SEQUENCE [LARGE SCALE GENOMIC DNA]</scope>
    <source>
        <strain evidence="2 3">G19</strain>
    </source>
</reference>